<gene>
    <name evidence="5" type="primary">11432981</name>
    <name evidence="3" type="ordered locus">MTR_1g014230</name>
    <name evidence="4" type="ORF">MtrunA17_Chr1g0150021</name>
</gene>
<sequence length="104" mass="12234">MANRNHHTIILLQTSHHRATRTFMDFDSISLAIDGICGLYERKLKDLNPAVRNISYDIMDLYNFIDGLADMSALVYDGSKHAYFPYDREWIKERTFQHLKKLAR</sequence>
<dbReference type="PIRSF" id="PIRSF016393">
    <property type="entry name" value="Enh_rudimentary"/>
    <property type="match status" value="1"/>
</dbReference>
<comment type="function">
    <text evidence="2">May have a role in the cell cycle.</text>
</comment>
<dbReference type="SUPFAM" id="SSF143875">
    <property type="entry name" value="ERH-like"/>
    <property type="match status" value="1"/>
</dbReference>
<dbReference type="eggNOG" id="KOG1766">
    <property type="taxonomic scope" value="Eukaryota"/>
</dbReference>
<evidence type="ECO:0000256" key="2">
    <source>
        <dbReference type="PIRNR" id="PIRNR016393"/>
    </source>
</evidence>
<dbReference type="Proteomes" id="UP000265566">
    <property type="component" value="Chromosome 1"/>
</dbReference>
<dbReference type="KEGG" id="mtr:11432981"/>
<reference evidence="5" key="3">
    <citation type="submission" date="2015-04" db="UniProtKB">
        <authorList>
            <consortium name="EnsemblPlants"/>
        </authorList>
    </citation>
    <scope>IDENTIFICATION</scope>
    <source>
        <strain evidence="5">cv. Jemalong A17</strain>
    </source>
</reference>
<dbReference type="EnsemblPlants" id="AES59127">
    <property type="protein sequence ID" value="AES59127"/>
    <property type="gene ID" value="MTR_1g014230"/>
</dbReference>
<dbReference type="InterPro" id="IPR035912">
    <property type="entry name" value="EHR_sf"/>
</dbReference>
<comment type="similarity">
    <text evidence="1 2">Belongs to the E(R) family.</text>
</comment>
<dbReference type="Gramene" id="rna406">
    <property type="protein sequence ID" value="RHN76999.1"/>
    <property type="gene ID" value="gene406"/>
</dbReference>
<evidence type="ECO:0000313" key="7">
    <source>
        <dbReference type="Proteomes" id="UP000265566"/>
    </source>
</evidence>
<reference evidence="3 6" key="1">
    <citation type="journal article" date="2011" name="Nature">
        <title>The Medicago genome provides insight into the evolution of rhizobial symbioses.</title>
        <authorList>
            <person name="Young N.D."/>
            <person name="Debelle F."/>
            <person name="Oldroyd G.E."/>
            <person name="Geurts R."/>
            <person name="Cannon S.B."/>
            <person name="Udvardi M.K."/>
            <person name="Benedito V.A."/>
            <person name="Mayer K.F."/>
            <person name="Gouzy J."/>
            <person name="Schoof H."/>
            <person name="Van de Peer Y."/>
            <person name="Proost S."/>
            <person name="Cook D.R."/>
            <person name="Meyers B.C."/>
            <person name="Spannagl M."/>
            <person name="Cheung F."/>
            <person name="De Mita S."/>
            <person name="Krishnakumar V."/>
            <person name="Gundlach H."/>
            <person name="Zhou S."/>
            <person name="Mudge J."/>
            <person name="Bharti A.K."/>
            <person name="Murray J.D."/>
            <person name="Naoumkina M.A."/>
            <person name="Rosen B."/>
            <person name="Silverstein K.A."/>
            <person name="Tang H."/>
            <person name="Rombauts S."/>
            <person name="Zhao P.X."/>
            <person name="Zhou P."/>
            <person name="Barbe V."/>
            <person name="Bardou P."/>
            <person name="Bechner M."/>
            <person name="Bellec A."/>
            <person name="Berger A."/>
            <person name="Berges H."/>
            <person name="Bidwell S."/>
            <person name="Bisseling T."/>
            <person name="Choisne N."/>
            <person name="Couloux A."/>
            <person name="Denny R."/>
            <person name="Deshpande S."/>
            <person name="Dai X."/>
            <person name="Doyle J.J."/>
            <person name="Dudez A.M."/>
            <person name="Farmer A.D."/>
            <person name="Fouteau S."/>
            <person name="Franken C."/>
            <person name="Gibelin C."/>
            <person name="Gish J."/>
            <person name="Goldstein S."/>
            <person name="Gonzalez A.J."/>
            <person name="Green P.J."/>
            <person name="Hallab A."/>
            <person name="Hartog M."/>
            <person name="Hua A."/>
            <person name="Humphray S.J."/>
            <person name="Jeong D.H."/>
            <person name="Jing Y."/>
            <person name="Jocker A."/>
            <person name="Kenton S.M."/>
            <person name="Kim D.J."/>
            <person name="Klee K."/>
            <person name="Lai H."/>
            <person name="Lang C."/>
            <person name="Lin S."/>
            <person name="Macmil S.L."/>
            <person name="Magdelenat G."/>
            <person name="Matthews L."/>
            <person name="McCorrison J."/>
            <person name="Monaghan E.L."/>
            <person name="Mun J.H."/>
            <person name="Najar F.Z."/>
            <person name="Nicholson C."/>
            <person name="Noirot C."/>
            <person name="O'Bleness M."/>
            <person name="Paule C.R."/>
            <person name="Poulain J."/>
            <person name="Prion F."/>
            <person name="Qin B."/>
            <person name="Qu C."/>
            <person name="Retzel E.F."/>
            <person name="Riddle C."/>
            <person name="Sallet E."/>
            <person name="Samain S."/>
            <person name="Samson N."/>
            <person name="Sanders I."/>
            <person name="Saurat O."/>
            <person name="Scarpelli C."/>
            <person name="Schiex T."/>
            <person name="Segurens B."/>
            <person name="Severin A.J."/>
            <person name="Sherrier D.J."/>
            <person name="Shi R."/>
            <person name="Sims S."/>
            <person name="Singer S.R."/>
            <person name="Sinharoy S."/>
            <person name="Sterck L."/>
            <person name="Viollet A."/>
            <person name="Wang B.B."/>
            <person name="Wang K."/>
            <person name="Wang M."/>
            <person name="Wang X."/>
            <person name="Warfsmann J."/>
            <person name="Weissenbach J."/>
            <person name="White D.D."/>
            <person name="White J.D."/>
            <person name="Wiley G.B."/>
            <person name="Wincker P."/>
            <person name="Xing Y."/>
            <person name="Yang L."/>
            <person name="Yao Z."/>
            <person name="Ying F."/>
            <person name="Zhai J."/>
            <person name="Zhou L."/>
            <person name="Zuber A."/>
            <person name="Denarie J."/>
            <person name="Dixon R.A."/>
            <person name="May G.D."/>
            <person name="Schwartz D.C."/>
            <person name="Rogers J."/>
            <person name="Quetier F."/>
            <person name="Town C.D."/>
            <person name="Roe B.A."/>
        </authorList>
    </citation>
    <scope>NUCLEOTIDE SEQUENCE [LARGE SCALE GENOMIC DNA]</scope>
    <source>
        <strain evidence="3">A17</strain>
        <strain evidence="5 6">cv. Jemalong A17</strain>
    </source>
</reference>
<accession>G7I895</accession>
<evidence type="ECO:0000313" key="3">
    <source>
        <dbReference type="EMBL" id="AES59127.1"/>
    </source>
</evidence>
<evidence type="ECO:0000256" key="1">
    <source>
        <dbReference type="ARBA" id="ARBA00007491"/>
    </source>
</evidence>
<dbReference type="EMBL" id="PSQE01000001">
    <property type="protein sequence ID" value="RHN76999.1"/>
    <property type="molecule type" value="Genomic_DNA"/>
</dbReference>
<keyword evidence="2" id="KW-0131">Cell cycle</keyword>
<organism evidence="3 6">
    <name type="scientific">Medicago truncatula</name>
    <name type="common">Barrel medic</name>
    <name type="synonym">Medicago tribuloides</name>
    <dbReference type="NCBI Taxonomy" id="3880"/>
    <lineage>
        <taxon>Eukaryota</taxon>
        <taxon>Viridiplantae</taxon>
        <taxon>Streptophyta</taxon>
        <taxon>Embryophyta</taxon>
        <taxon>Tracheophyta</taxon>
        <taxon>Spermatophyta</taxon>
        <taxon>Magnoliopsida</taxon>
        <taxon>eudicotyledons</taxon>
        <taxon>Gunneridae</taxon>
        <taxon>Pentapetalae</taxon>
        <taxon>rosids</taxon>
        <taxon>fabids</taxon>
        <taxon>Fabales</taxon>
        <taxon>Fabaceae</taxon>
        <taxon>Papilionoideae</taxon>
        <taxon>50 kb inversion clade</taxon>
        <taxon>NPAAA clade</taxon>
        <taxon>Hologalegina</taxon>
        <taxon>IRL clade</taxon>
        <taxon>Trifolieae</taxon>
        <taxon>Medicago</taxon>
    </lineage>
</organism>
<dbReference type="PaxDb" id="3880-AES59127"/>
<dbReference type="HOGENOM" id="CLU_125703_0_1_1"/>
<reference evidence="4" key="5">
    <citation type="journal article" date="2018" name="Nat. Plants">
        <title>Whole-genome landscape of Medicago truncatula symbiotic genes.</title>
        <authorList>
            <person name="Pecrix Y."/>
            <person name="Gamas P."/>
            <person name="Carrere S."/>
        </authorList>
    </citation>
    <scope>NUCLEOTIDE SEQUENCE</scope>
    <source>
        <tissue evidence="4">Leaves</tissue>
    </source>
</reference>
<dbReference type="OMA" id="ESRTWSD"/>
<dbReference type="STRING" id="3880.G7I895"/>
<dbReference type="Proteomes" id="UP000002051">
    <property type="component" value="Unassembled WGS sequence"/>
</dbReference>
<evidence type="ECO:0000313" key="4">
    <source>
        <dbReference type="EMBL" id="RHN76999.1"/>
    </source>
</evidence>
<dbReference type="PANTHER" id="PTHR12373:SF0">
    <property type="entry name" value="ENHANCER OF RUDIMENTARY HOMOLOG"/>
    <property type="match status" value="1"/>
</dbReference>
<dbReference type="OrthoDB" id="7887808at2759"/>
<dbReference type="AlphaFoldDB" id="G7I895"/>
<dbReference type="PANTHER" id="PTHR12373">
    <property type="entry name" value="ENHANCER OF RUDIMENTARY ERH"/>
    <property type="match status" value="1"/>
</dbReference>
<reference evidence="7" key="4">
    <citation type="journal article" date="2018" name="Nat. Plants">
        <title>Whole-genome landscape of Medicago truncatula symbiotic genes.</title>
        <authorList>
            <person name="Pecrix Y."/>
            <person name="Staton S.E."/>
            <person name="Sallet E."/>
            <person name="Lelandais-Briere C."/>
            <person name="Moreau S."/>
            <person name="Carrere S."/>
            <person name="Blein T."/>
            <person name="Jardinaud M.F."/>
            <person name="Latrasse D."/>
            <person name="Zouine M."/>
            <person name="Zahm M."/>
            <person name="Kreplak J."/>
            <person name="Mayjonade B."/>
            <person name="Satge C."/>
            <person name="Perez M."/>
            <person name="Cauet S."/>
            <person name="Marande W."/>
            <person name="Chantry-Darmon C."/>
            <person name="Lopez-Roques C."/>
            <person name="Bouchez O."/>
            <person name="Berard A."/>
            <person name="Debelle F."/>
            <person name="Munos S."/>
            <person name="Bendahmane A."/>
            <person name="Berges H."/>
            <person name="Niebel A."/>
            <person name="Buitink J."/>
            <person name="Frugier F."/>
            <person name="Benhamed M."/>
            <person name="Crespi M."/>
            <person name="Gouzy J."/>
            <person name="Gamas P."/>
        </authorList>
    </citation>
    <scope>NUCLEOTIDE SEQUENCE [LARGE SCALE GENOMIC DNA]</scope>
    <source>
        <strain evidence="7">cv. Jemalong A17</strain>
    </source>
</reference>
<dbReference type="EMBL" id="CM001217">
    <property type="protein sequence ID" value="AES59127.1"/>
    <property type="molecule type" value="Genomic_DNA"/>
</dbReference>
<evidence type="ECO:0000313" key="5">
    <source>
        <dbReference type="EnsemblPlants" id="AES59127"/>
    </source>
</evidence>
<keyword evidence="6" id="KW-1185">Reference proteome</keyword>
<evidence type="ECO:0000313" key="6">
    <source>
        <dbReference type="Proteomes" id="UP000002051"/>
    </source>
</evidence>
<dbReference type="Gene3D" id="3.30.2260.10">
    <property type="entry name" value="Enhancer of rudimentary"/>
    <property type="match status" value="1"/>
</dbReference>
<dbReference type="InterPro" id="IPR000781">
    <property type="entry name" value="ERH"/>
</dbReference>
<name>G7I895_MEDTR</name>
<proteinExistence type="inferred from homology"/>
<dbReference type="Pfam" id="PF01133">
    <property type="entry name" value="ER"/>
    <property type="match status" value="1"/>
</dbReference>
<reference evidence="3 6" key="2">
    <citation type="journal article" date="2014" name="BMC Genomics">
        <title>An improved genome release (version Mt4.0) for the model legume Medicago truncatula.</title>
        <authorList>
            <person name="Tang H."/>
            <person name="Krishnakumar V."/>
            <person name="Bidwell S."/>
            <person name="Rosen B."/>
            <person name="Chan A."/>
            <person name="Zhou S."/>
            <person name="Gentzbittel L."/>
            <person name="Childs K.L."/>
            <person name="Yandell M."/>
            <person name="Gundlach H."/>
            <person name="Mayer K.F."/>
            <person name="Schwartz D.C."/>
            <person name="Town C.D."/>
        </authorList>
    </citation>
    <scope>GENOME REANNOTATION</scope>
    <source>
        <strain evidence="5 6">cv. Jemalong A17</strain>
    </source>
</reference>
<protein>
    <recommendedName>
        <fullName evidence="2">Enhancer of rudimentary homolog</fullName>
    </recommendedName>
</protein>